<keyword evidence="2" id="KW-0539">Nucleus</keyword>
<dbReference type="OrthoDB" id="5130013at2759"/>
<feature type="domain" description="Zn(2)-C6 fungal-type" evidence="3">
    <location>
        <begin position="24"/>
        <end position="52"/>
    </location>
</feature>
<dbReference type="GO" id="GO:0005634">
    <property type="term" value="C:nucleus"/>
    <property type="evidence" value="ECO:0007669"/>
    <property type="project" value="UniProtKB-SubCell"/>
</dbReference>
<evidence type="ECO:0000313" key="4">
    <source>
        <dbReference type="EMBL" id="KAH7253177.1"/>
    </source>
</evidence>
<proteinExistence type="predicted"/>
<evidence type="ECO:0000259" key="3">
    <source>
        <dbReference type="PROSITE" id="PS50048"/>
    </source>
</evidence>
<dbReference type="InterPro" id="IPR021858">
    <property type="entry name" value="Fun_TF"/>
</dbReference>
<dbReference type="PANTHER" id="PTHR37534:SF51">
    <property type="entry name" value="ACRIFLAVINE SENSITIVITY CONTROL PROTEIN ACR-2"/>
    <property type="match status" value="1"/>
</dbReference>
<dbReference type="GO" id="GO:0000981">
    <property type="term" value="F:DNA-binding transcription factor activity, RNA polymerase II-specific"/>
    <property type="evidence" value="ECO:0007669"/>
    <property type="project" value="InterPro"/>
</dbReference>
<gene>
    <name evidence="4" type="ORF">B0J15DRAFT_526545</name>
</gene>
<dbReference type="InterPro" id="IPR036864">
    <property type="entry name" value="Zn2-C6_fun-type_DNA-bd_sf"/>
</dbReference>
<dbReference type="AlphaFoldDB" id="A0A9P9HAK8"/>
<sequence length="541" mass="61629">MPPRGKETFRFTAMQDGGAHAPNSCRTCRQRRVKCDRLLPTCQRCADLKLRCLGYERRKRLVWTNSMASRGKMMGKATFDTADEFSRRSDSEVRLLFPEPRSGEHGEREARPSPVSVSWSLVEPGLQDLSQDCRQYIRYFDLELSKECVVYNNPSANPFLALMPLMPGSHALSHIMVSISAFHFTHRIVINHIQTPSGSSRFPTQVSEDWYSPEDHTWQKNQPNYGNSLSTAFSHKQKALEYLKHELQVHPERNSDAVIAAVILFICLDVVEFGGRGWKHHLRGAEEMIRSRKSASRGDLDSARWLTYFDTACTTFGIMGSTLAPANLSSRPPACLDPSFLQTLRHSEHQTWVGCPAELLYLLSVIDSIRSVHHSVPEREDTIASLCSCLGAFSPSTWAKDFPDQQHYQSRYHLACTYKAAIEVYASHVIGTSSEDQYLSESYIFDTTQRGIAHMLSIPPHDFHIKSLVWPAFVLGAETERSDLRQAVRATFRHIWVSSCCYNARNAARMLDKIWAWGGDGRGDKSWLEFVREREESWLFL</sequence>
<dbReference type="GO" id="GO:0008270">
    <property type="term" value="F:zinc ion binding"/>
    <property type="evidence" value="ECO:0007669"/>
    <property type="project" value="InterPro"/>
</dbReference>
<dbReference type="PROSITE" id="PS50048">
    <property type="entry name" value="ZN2_CY6_FUNGAL_2"/>
    <property type="match status" value="1"/>
</dbReference>
<protein>
    <submittedName>
        <fullName evidence="4">Fungal-specific transcription factor domain-containing protein</fullName>
    </submittedName>
</protein>
<accession>A0A9P9HAK8</accession>
<dbReference type="PANTHER" id="PTHR37534">
    <property type="entry name" value="TRANSCRIPTIONAL ACTIVATOR PROTEIN UGA3"/>
    <property type="match status" value="1"/>
</dbReference>
<organism evidence="4 5">
    <name type="scientific">Fusarium solani</name>
    <name type="common">Filamentous fungus</name>
    <dbReference type="NCBI Taxonomy" id="169388"/>
    <lineage>
        <taxon>Eukaryota</taxon>
        <taxon>Fungi</taxon>
        <taxon>Dikarya</taxon>
        <taxon>Ascomycota</taxon>
        <taxon>Pezizomycotina</taxon>
        <taxon>Sordariomycetes</taxon>
        <taxon>Hypocreomycetidae</taxon>
        <taxon>Hypocreales</taxon>
        <taxon>Nectriaceae</taxon>
        <taxon>Fusarium</taxon>
        <taxon>Fusarium solani species complex</taxon>
    </lineage>
</organism>
<dbReference type="GO" id="GO:0000976">
    <property type="term" value="F:transcription cis-regulatory region binding"/>
    <property type="evidence" value="ECO:0007669"/>
    <property type="project" value="TreeGrafter"/>
</dbReference>
<dbReference type="PROSITE" id="PS00463">
    <property type="entry name" value="ZN2_CY6_FUNGAL_1"/>
    <property type="match status" value="1"/>
</dbReference>
<dbReference type="SMART" id="SM00066">
    <property type="entry name" value="GAL4"/>
    <property type="match status" value="1"/>
</dbReference>
<dbReference type="Proteomes" id="UP000736672">
    <property type="component" value="Unassembled WGS sequence"/>
</dbReference>
<evidence type="ECO:0000256" key="2">
    <source>
        <dbReference type="ARBA" id="ARBA00023242"/>
    </source>
</evidence>
<comment type="subcellular location">
    <subcellularLocation>
        <location evidence="1">Nucleus</location>
    </subcellularLocation>
</comment>
<dbReference type="InterPro" id="IPR001138">
    <property type="entry name" value="Zn2Cys6_DnaBD"/>
</dbReference>
<dbReference type="EMBL" id="JAGTJS010000011">
    <property type="protein sequence ID" value="KAH7253177.1"/>
    <property type="molecule type" value="Genomic_DNA"/>
</dbReference>
<dbReference type="Gene3D" id="4.10.240.10">
    <property type="entry name" value="Zn(2)-C6 fungal-type DNA-binding domain"/>
    <property type="match status" value="1"/>
</dbReference>
<dbReference type="Pfam" id="PF00172">
    <property type="entry name" value="Zn_clus"/>
    <property type="match status" value="1"/>
</dbReference>
<evidence type="ECO:0000313" key="5">
    <source>
        <dbReference type="Proteomes" id="UP000736672"/>
    </source>
</evidence>
<reference evidence="4" key="1">
    <citation type="journal article" date="2021" name="Nat. Commun.">
        <title>Genetic determinants of endophytism in the Arabidopsis root mycobiome.</title>
        <authorList>
            <person name="Mesny F."/>
            <person name="Miyauchi S."/>
            <person name="Thiergart T."/>
            <person name="Pickel B."/>
            <person name="Atanasova L."/>
            <person name="Karlsson M."/>
            <person name="Huettel B."/>
            <person name="Barry K.W."/>
            <person name="Haridas S."/>
            <person name="Chen C."/>
            <person name="Bauer D."/>
            <person name="Andreopoulos W."/>
            <person name="Pangilinan J."/>
            <person name="LaButti K."/>
            <person name="Riley R."/>
            <person name="Lipzen A."/>
            <person name="Clum A."/>
            <person name="Drula E."/>
            <person name="Henrissat B."/>
            <person name="Kohler A."/>
            <person name="Grigoriev I.V."/>
            <person name="Martin F.M."/>
            <person name="Hacquard S."/>
        </authorList>
    </citation>
    <scope>NUCLEOTIDE SEQUENCE</scope>
    <source>
        <strain evidence="4">FSSC 5 MPI-SDFR-AT-0091</strain>
    </source>
</reference>
<dbReference type="SUPFAM" id="SSF57701">
    <property type="entry name" value="Zn2/Cys6 DNA-binding domain"/>
    <property type="match status" value="1"/>
</dbReference>
<comment type="caution">
    <text evidence="4">The sequence shown here is derived from an EMBL/GenBank/DDBJ whole genome shotgun (WGS) entry which is preliminary data.</text>
</comment>
<dbReference type="Pfam" id="PF11951">
    <property type="entry name" value="Fungal_trans_2"/>
    <property type="match status" value="1"/>
</dbReference>
<dbReference type="GO" id="GO:0045944">
    <property type="term" value="P:positive regulation of transcription by RNA polymerase II"/>
    <property type="evidence" value="ECO:0007669"/>
    <property type="project" value="TreeGrafter"/>
</dbReference>
<name>A0A9P9HAK8_FUSSL</name>
<evidence type="ECO:0000256" key="1">
    <source>
        <dbReference type="ARBA" id="ARBA00004123"/>
    </source>
</evidence>
<dbReference type="CDD" id="cd00067">
    <property type="entry name" value="GAL4"/>
    <property type="match status" value="1"/>
</dbReference>
<keyword evidence="5" id="KW-1185">Reference proteome</keyword>